<accession>A0A1V1NVB1</accession>
<gene>
    <name evidence="2" type="ORF">OMM_05627</name>
</gene>
<protein>
    <submittedName>
        <fullName evidence="2">Hyphotetic protein</fullName>
    </submittedName>
</protein>
<feature type="domain" description="DUF4143" evidence="1">
    <location>
        <begin position="4"/>
        <end position="87"/>
    </location>
</feature>
<dbReference type="PANTHER" id="PTHR33295">
    <property type="entry name" value="ATPASE"/>
    <property type="match status" value="1"/>
</dbReference>
<dbReference type="Pfam" id="PF13635">
    <property type="entry name" value="DUF4143"/>
    <property type="match status" value="1"/>
</dbReference>
<evidence type="ECO:0000259" key="1">
    <source>
        <dbReference type="Pfam" id="PF13635"/>
    </source>
</evidence>
<sequence>MCMECFEDAFFCFRIPIYSPSHSKQNVNPKKIYCIDHALVKAIAPPIFKDYGHLLENIIFLHIRRQTEEIFYYRTEKRTEVDFLWIDKQFQQHLAQVSLTLIDTKTRKREVNSLLQAMSELSLNKGMIITLEEEDVIQNGNQTIEIIPAWKYLL</sequence>
<proteinExistence type="predicted"/>
<dbReference type="Proteomes" id="UP000189670">
    <property type="component" value="Unassembled WGS sequence"/>
</dbReference>
<dbReference type="InterPro" id="IPR025420">
    <property type="entry name" value="DUF4143"/>
</dbReference>
<organism evidence="2 3">
    <name type="scientific">Candidatus Magnetoglobus multicellularis str. Araruama</name>
    <dbReference type="NCBI Taxonomy" id="890399"/>
    <lineage>
        <taxon>Bacteria</taxon>
        <taxon>Pseudomonadati</taxon>
        <taxon>Thermodesulfobacteriota</taxon>
        <taxon>Desulfobacteria</taxon>
        <taxon>Desulfobacterales</taxon>
        <taxon>Desulfobacteraceae</taxon>
        <taxon>Candidatus Magnetoglobus</taxon>
    </lineage>
</organism>
<dbReference type="EMBL" id="ATBP01001949">
    <property type="protein sequence ID" value="ETR66493.1"/>
    <property type="molecule type" value="Genomic_DNA"/>
</dbReference>
<reference evidence="3" key="1">
    <citation type="submission" date="2012-11" db="EMBL/GenBank/DDBJ databases">
        <authorList>
            <person name="Lucero-Rivera Y.E."/>
            <person name="Tovar-Ramirez D."/>
        </authorList>
    </citation>
    <scope>NUCLEOTIDE SEQUENCE [LARGE SCALE GENOMIC DNA]</scope>
    <source>
        <strain evidence="3">Araruama</strain>
    </source>
</reference>
<dbReference type="PANTHER" id="PTHR33295:SF8">
    <property type="entry name" value="AAA+ ATPASE DOMAIN-CONTAINING PROTEIN"/>
    <property type="match status" value="1"/>
</dbReference>
<evidence type="ECO:0000313" key="2">
    <source>
        <dbReference type="EMBL" id="ETR66493.1"/>
    </source>
</evidence>
<comment type="caution">
    <text evidence="2">The sequence shown here is derived from an EMBL/GenBank/DDBJ whole genome shotgun (WGS) entry which is preliminary data.</text>
</comment>
<name>A0A1V1NVB1_9BACT</name>
<evidence type="ECO:0000313" key="3">
    <source>
        <dbReference type="Proteomes" id="UP000189670"/>
    </source>
</evidence>
<dbReference type="AlphaFoldDB" id="A0A1V1NVB1"/>